<evidence type="ECO:0000313" key="1">
    <source>
        <dbReference type="EMBL" id="SFL87456.1"/>
    </source>
</evidence>
<proteinExistence type="predicted"/>
<dbReference type="EMBL" id="FOTY01000007">
    <property type="protein sequence ID" value="SFL87456.1"/>
    <property type="molecule type" value="Genomic_DNA"/>
</dbReference>
<gene>
    <name evidence="1" type="ORF">SAMN04488054_10733</name>
</gene>
<protein>
    <submittedName>
        <fullName evidence="1">Uncharacterized protein</fullName>
    </submittedName>
</protein>
<organism evidence="1 2">
    <name type="scientific">Salibacterium qingdaonense</name>
    <dbReference type="NCBI Taxonomy" id="266892"/>
    <lineage>
        <taxon>Bacteria</taxon>
        <taxon>Bacillati</taxon>
        <taxon>Bacillota</taxon>
        <taxon>Bacilli</taxon>
        <taxon>Bacillales</taxon>
        <taxon>Bacillaceae</taxon>
    </lineage>
</organism>
<reference evidence="1 2" key="1">
    <citation type="submission" date="2016-10" db="EMBL/GenBank/DDBJ databases">
        <authorList>
            <person name="de Groot N.N."/>
        </authorList>
    </citation>
    <scope>NUCLEOTIDE SEQUENCE [LARGE SCALE GENOMIC DNA]</scope>
    <source>
        <strain evidence="1 2">CGMCC 1.6134</strain>
    </source>
</reference>
<sequence>MDTSAPEHWSTFDAYVTFVCRPPVQTSHKAVHDDVLADAAGLNVIEGFQRYVQLLFLCLNVV</sequence>
<dbReference type="RefSeq" id="WP_090926458.1">
    <property type="nucleotide sequence ID" value="NZ_FOTY01000007.1"/>
</dbReference>
<keyword evidence="2" id="KW-1185">Reference proteome</keyword>
<dbReference type="Proteomes" id="UP000199668">
    <property type="component" value="Unassembled WGS sequence"/>
</dbReference>
<dbReference type="STRING" id="266892.SAMN04488054_10733"/>
<name>A0A1I4L9A8_9BACI</name>
<accession>A0A1I4L9A8</accession>
<dbReference type="AlphaFoldDB" id="A0A1I4L9A8"/>
<evidence type="ECO:0000313" key="2">
    <source>
        <dbReference type="Proteomes" id="UP000199668"/>
    </source>
</evidence>